<accession>A0A8T3ASN0</accession>
<evidence type="ECO:0008006" key="5">
    <source>
        <dbReference type="Google" id="ProtNLM"/>
    </source>
</evidence>
<evidence type="ECO:0000256" key="1">
    <source>
        <dbReference type="ARBA" id="ARBA00005814"/>
    </source>
</evidence>
<protein>
    <recommendedName>
        <fullName evidence="5">ABC transporter domain-containing protein</fullName>
    </recommendedName>
</protein>
<proteinExistence type="inferred from homology"/>
<dbReference type="PANTHER" id="PTHR48042:SF19">
    <property type="entry name" value="OS09G0472100 PROTEIN"/>
    <property type="match status" value="1"/>
</dbReference>
<dbReference type="Proteomes" id="UP000829196">
    <property type="component" value="Unassembled WGS sequence"/>
</dbReference>
<dbReference type="SUPFAM" id="SSF52540">
    <property type="entry name" value="P-loop containing nucleoside triphosphate hydrolases"/>
    <property type="match status" value="1"/>
</dbReference>
<keyword evidence="2" id="KW-0813">Transport</keyword>
<evidence type="ECO:0000313" key="4">
    <source>
        <dbReference type="Proteomes" id="UP000829196"/>
    </source>
</evidence>
<dbReference type="Gene3D" id="3.40.50.300">
    <property type="entry name" value="P-loop containing nucleotide triphosphate hydrolases"/>
    <property type="match status" value="1"/>
</dbReference>
<comment type="caution">
    <text evidence="3">The sequence shown here is derived from an EMBL/GenBank/DDBJ whole genome shotgun (WGS) entry which is preliminary data.</text>
</comment>
<dbReference type="InterPro" id="IPR027417">
    <property type="entry name" value="P-loop_NTPase"/>
</dbReference>
<dbReference type="AlphaFoldDB" id="A0A8T3ASN0"/>
<name>A0A8T3ASN0_DENNO</name>
<evidence type="ECO:0000313" key="3">
    <source>
        <dbReference type="EMBL" id="KAI0499453.1"/>
    </source>
</evidence>
<comment type="similarity">
    <text evidence="1">Belongs to the ABC transporter superfamily. ABCG family. Eye pigment precursor importer (TC 3.A.1.204) subfamily.</text>
</comment>
<organism evidence="3 4">
    <name type="scientific">Dendrobium nobile</name>
    <name type="common">Orchid</name>
    <dbReference type="NCBI Taxonomy" id="94219"/>
    <lineage>
        <taxon>Eukaryota</taxon>
        <taxon>Viridiplantae</taxon>
        <taxon>Streptophyta</taxon>
        <taxon>Embryophyta</taxon>
        <taxon>Tracheophyta</taxon>
        <taxon>Spermatophyta</taxon>
        <taxon>Magnoliopsida</taxon>
        <taxon>Liliopsida</taxon>
        <taxon>Asparagales</taxon>
        <taxon>Orchidaceae</taxon>
        <taxon>Epidendroideae</taxon>
        <taxon>Malaxideae</taxon>
        <taxon>Dendrobiinae</taxon>
        <taxon>Dendrobium</taxon>
    </lineage>
</organism>
<dbReference type="EMBL" id="JAGYWB010000014">
    <property type="protein sequence ID" value="KAI0499453.1"/>
    <property type="molecule type" value="Genomic_DNA"/>
</dbReference>
<keyword evidence="4" id="KW-1185">Reference proteome</keyword>
<dbReference type="InterPro" id="IPR052215">
    <property type="entry name" value="Plant_ABCG"/>
</dbReference>
<dbReference type="PANTHER" id="PTHR48042">
    <property type="entry name" value="ABC TRANSPORTER G FAMILY MEMBER 11"/>
    <property type="match status" value="1"/>
</dbReference>
<gene>
    <name evidence="3" type="ORF">KFK09_020356</name>
</gene>
<sequence>MSPESYSFAVVVVDEEAGGGRTEGPVRPKSWVGAGSEGAEGVYLTWKDLWVTTLSFKGKSTTILASLAGYAQPDEVLAIMGPSDCGKSTLLDALSVF</sequence>
<evidence type="ECO:0000256" key="2">
    <source>
        <dbReference type="ARBA" id="ARBA00022448"/>
    </source>
</evidence>
<dbReference type="OrthoDB" id="785368at2759"/>
<reference evidence="3" key="1">
    <citation type="journal article" date="2022" name="Front. Genet.">
        <title>Chromosome-Scale Assembly of the Dendrobium nobile Genome Provides Insights Into the Molecular Mechanism of the Biosynthesis of the Medicinal Active Ingredient of Dendrobium.</title>
        <authorList>
            <person name="Xu Q."/>
            <person name="Niu S.-C."/>
            <person name="Li K.-L."/>
            <person name="Zheng P.-J."/>
            <person name="Zhang X.-J."/>
            <person name="Jia Y."/>
            <person name="Liu Y."/>
            <person name="Niu Y.-X."/>
            <person name="Yu L.-H."/>
            <person name="Chen D.-F."/>
            <person name="Zhang G.-Q."/>
        </authorList>
    </citation>
    <scope>NUCLEOTIDE SEQUENCE</scope>
    <source>
        <tissue evidence="3">Leaf</tissue>
    </source>
</reference>